<reference evidence="3 4" key="1">
    <citation type="submission" date="2018-09" db="EMBL/GenBank/DDBJ databases">
        <authorList>
            <person name="Wang X."/>
            <person name="Du Z."/>
        </authorList>
    </citation>
    <scope>NUCLEOTIDE SEQUENCE [LARGE SCALE GENOMIC DNA]</scope>
    <source>
        <strain evidence="3 4">N3</strain>
    </source>
</reference>
<dbReference type="PANTHER" id="PTHR34047:SF8">
    <property type="entry name" value="PROTEIN YKFC"/>
    <property type="match status" value="1"/>
</dbReference>
<dbReference type="OrthoDB" id="9780724at2"/>
<dbReference type="EMBL" id="QXML01000016">
    <property type="protein sequence ID" value="RIW12164.1"/>
    <property type="molecule type" value="Genomic_DNA"/>
</dbReference>
<evidence type="ECO:0000313" key="3">
    <source>
        <dbReference type="EMBL" id="RIW12164.1"/>
    </source>
</evidence>
<dbReference type="AlphaFoldDB" id="A0A418PLF5"/>
<evidence type="ECO:0000256" key="1">
    <source>
        <dbReference type="ARBA" id="ARBA00034120"/>
    </source>
</evidence>
<dbReference type="InterPro" id="IPR043502">
    <property type="entry name" value="DNA/RNA_pol_sf"/>
</dbReference>
<dbReference type="RefSeq" id="WP_119479576.1">
    <property type="nucleotide sequence ID" value="NZ_QXML01000016.1"/>
</dbReference>
<dbReference type="PROSITE" id="PS50878">
    <property type="entry name" value="RT_POL"/>
    <property type="match status" value="1"/>
</dbReference>
<comment type="caution">
    <text evidence="3">The sequence shown here is derived from an EMBL/GenBank/DDBJ whole genome shotgun (WGS) entry which is preliminary data.</text>
</comment>
<keyword evidence="4" id="KW-1185">Reference proteome</keyword>
<dbReference type="Proteomes" id="UP000283522">
    <property type="component" value="Unassembled WGS sequence"/>
</dbReference>
<dbReference type="CDD" id="cd01651">
    <property type="entry name" value="RT_G2_intron"/>
    <property type="match status" value="1"/>
</dbReference>
<dbReference type="PANTHER" id="PTHR34047">
    <property type="entry name" value="NUCLEAR INTRON MATURASE 1, MITOCHONDRIAL-RELATED"/>
    <property type="match status" value="1"/>
</dbReference>
<accession>A0A418PLF5</accession>
<feature type="domain" description="Reverse transcriptase" evidence="2">
    <location>
        <begin position="169"/>
        <end position="383"/>
    </location>
</feature>
<sequence>MDNSIWLKKRGYYHLTPKLDVIGGGDEYLGKITNPKFVERHGFFPLLHSIIKERRYKKIDQTRSRSHVHPIKGPSAKKRPLHYATHIDSLIFGYYAQLLLLEYEKVLQKGQQLSEAITAYRKILNPDDHDRGKSTIHFAHEAFSEIRNRTLRDGSCVVLKFDIESFFPSLNHKHLKAAWMEVLGVETLPLDHYRVFRAVTNFSYILKDELRKNKRIFGKKSGFDEKRLSQIRKGGIESFFESNEEFRRAIKERQLKIYKNPFRSKNENQMVGIPQGLPISSVLANIYLLKFDQEVIQKIVIELGGFYRRYSDDIIILTDRQNESKVKELVMSLISRFFIEISQDKTEVFHFEIKHDGSVKGSMKFEDGHLSDNYPLNYLGFDFYGDRTLIAAKNLSKFYRRMKISIKRKTKVTARLESDQQGKKPAVFFRQLFRIYSNSDLERYKVRTRRISLTKNRFGEYVYKSKVIPKPMKGNYFSYVKRASKIMGEPAIANQLRNHRKIFNSTLKRRMES</sequence>
<protein>
    <recommendedName>
        <fullName evidence="2">Reverse transcriptase domain-containing protein</fullName>
    </recommendedName>
</protein>
<dbReference type="InterPro" id="IPR051083">
    <property type="entry name" value="GrpII_Intron_Splice-Mob/Def"/>
</dbReference>
<name>A0A418PLF5_9BACT</name>
<organism evidence="3 4">
    <name type="scientific">Algoriphagus lacus</name>
    <dbReference type="NCBI Taxonomy" id="2056311"/>
    <lineage>
        <taxon>Bacteria</taxon>
        <taxon>Pseudomonadati</taxon>
        <taxon>Bacteroidota</taxon>
        <taxon>Cytophagia</taxon>
        <taxon>Cytophagales</taxon>
        <taxon>Cyclobacteriaceae</taxon>
        <taxon>Algoriphagus</taxon>
    </lineage>
</organism>
<evidence type="ECO:0000259" key="2">
    <source>
        <dbReference type="PROSITE" id="PS50878"/>
    </source>
</evidence>
<proteinExistence type="inferred from homology"/>
<dbReference type="SUPFAM" id="SSF56672">
    <property type="entry name" value="DNA/RNA polymerases"/>
    <property type="match status" value="1"/>
</dbReference>
<dbReference type="InterPro" id="IPR000477">
    <property type="entry name" value="RT_dom"/>
</dbReference>
<dbReference type="Pfam" id="PF00078">
    <property type="entry name" value="RVT_1"/>
    <property type="match status" value="1"/>
</dbReference>
<evidence type="ECO:0000313" key="4">
    <source>
        <dbReference type="Proteomes" id="UP000283522"/>
    </source>
</evidence>
<gene>
    <name evidence="3" type="ORF">D0X99_19605</name>
</gene>
<comment type="similarity">
    <text evidence="1">Belongs to the bacterial reverse transcriptase family.</text>
</comment>